<dbReference type="SUPFAM" id="SSF81383">
    <property type="entry name" value="F-box domain"/>
    <property type="match status" value="1"/>
</dbReference>
<accession>A0A2B7Y8T8</accession>
<dbReference type="InterPro" id="IPR036047">
    <property type="entry name" value="F-box-like_dom_sf"/>
</dbReference>
<organism evidence="3 4">
    <name type="scientific">Helicocarpus griseus UAMH5409</name>
    <dbReference type="NCBI Taxonomy" id="1447875"/>
    <lineage>
        <taxon>Eukaryota</taxon>
        <taxon>Fungi</taxon>
        <taxon>Dikarya</taxon>
        <taxon>Ascomycota</taxon>
        <taxon>Pezizomycotina</taxon>
        <taxon>Eurotiomycetes</taxon>
        <taxon>Eurotiomycetidae</taxon>
        <taxon>Onygenales</taxon>
        <taxon>Ajellomycetaceae</taxon>
        <taxon>Helicocarpus</taxon>
    </lineage>
</organism>
<feature type="domain" description="F-box" evidence="2">
    <location>
        <begin position="3"/>
        <end position="50"/>
    </location>
</feature>
<evidence type="ECO:0000259" key="2">
    <source>
        <dbReference type="PROSITE" id="PS50181"/>
    </source>
</evidence>
<feature type="region of interest" description="Disordered" evidence="1">
    <location>
        <begin position="580"/>
        <end position="606"/>
    </location>
</feature>
<evidence type="ECO:0000313" key="3">
    <source>
        <dbReference type="EMBL" id="PGH17620.1"/>
    </source>
</evidence>
<dbReference type="EMBL" id="PDNB01000009">
    <property type="protein sequence ID" value="PGH17620.1"/>
    <property type="molecule type" value="Genomic_DNA"/>
</dbReference>
<keyword evidence="4" id="KW-1185">Reference proteome</keyword>
<dbReference type="Gene3D" id="2.130.10.30">
    <property type="entry name" value="Regulator of chromosome condensation 1/beta-lactamase-inhibitor protein II"/>
    <property type="match status" value="2"/>
</dbReference>
<evidence type="ECO:0000313" key="4">
    <source>
        <dbReference type="Proteomes" id="UP000223968"/>
    </source>
</evidence>
<comment type="caution">
    <text evidence="3">The sequence shown here is derived from an EMBL/GenBank/DDBJ whole genome shotgun (WGS) entry which is preliminary data.</text>
</comment>
<dbReference type="PANTHER" id="PTHR45982">
    <property type="entry name" value="REGULATOR OF CHROMOSOME CONDENSATION"/>
    <property type="match status" value="1"/>
</dbReference>
<dbReference type="STRING" id="1447875.A0A2B7Y8T8"/>
<dbReference type="InterPro" id="IPR051553">
    <property type="entry name" value="Ran_GTPase-activating"/>
</dbReference>
<dbReference type="PANTHER" id="PTHR45982:SF3">
    <property type="entry name" value="F-BOX PROTEIN POF9"/>
    <property type="match status" value="1"/>
</dbReference>
<dbReference type="SUPFAM" id="SSF50985">
    <property type="entry name" value="RCC1/BLIP-II"/>
    <property type="match status" value="1"/>
</dbReference>
<dbReference type="InterPro" id="IPR001810">
    <property type="entry name" value="F-box_dom"/>
</dbReference>
<dbReference type="GO" id="GO:0005737">
    <property type="term" value="C:cytoplasm"/>
    <property type="evidence" value="ECO:0007669"/>
    <property type="project" value="TreeGrafter"/>
</dbReference>
<protein>
    <recommendedName>
        <fullName evidence="2">F-box domain-containing protein</fullName>
    </recommendedName>
</protein>
<reference evidence="3 4" key="1">
    <citation type="submission" date="2017-10" db="EMBL/GenBank/DDBJ databases">
        <title>Comparative genomics in systemic dimorphic fungi from Ajellomycetaceae.</title>
        <authorList>
            <person name="Munoz J.F."/>
            <person name="Mcewen J.G."/>
            <person name="Clay O.K."/>
            <person name="Cuomo C.A."/>
        </authorList>
    </citation>
    <scope>NUCLEOTIDE SEQUENCE [LARGE SCALE GENOMIC DNA]</scope>
    <source>
        <strain evidence="3 4">UAMH5409</strain>
    </source>
</reference>
<gene>
    <name evidence="3" type="ORF">AJ79_00981</name>
</gene>
<dbReference type="InterPro" id="IPR009091">
    <property type="entry name" value="RCC1/BLIP-II"/>
</dbReference>
<dbReference type="AlphaFoldDB" id="A0A2B7Y8T8"/>
<dbReference type="PROSITE" id="PS50181">
    <property type="entry name" value="FBOX"/>
    <property type="match status" value="1"/>
</dbReference>
<sequence length="652" mass="72998">MTPMGLTDLPDDVLLLIFPYLKPWEFLSLCAVNRCMHDNFQKSPEYWRVRTSETFRIPIHPLLRADGPRWYWLYKNLRTKTRLYAWGRADWIHDVSGNWPDEVHTPGEITNIADLQCGGWSISFLTSDGIIYLSGSLNDADGWYSGFLPLAFPSCFRQTTKDLYEPDTAIKQFSSGRKHILGLSDNGHVWGWHGEVERAYRVGLSNIEMTLGPQNSSKPGTVTRVVAGWDYSSVYVAGTGIVYWKAIEYGPDIDSDEEDSTAKYGLMMISGSIVPGTSLCRDTSTRHAADDHPIGEVRKHIVLAEHLVFITDTNKVFATSLRRGDVIELRSFSAPGRILQDVQGAFHNFAVFTTSGEVLMGNTSLIKQTILSLSSRNNIETLSLEPSTPPSLQHTDVISISFGDWHFLALHANGKISSYGRDSQACGSLGLGGGRYGVPFRGLKYSGIIRRSDLVKFPFTENSSSPRYVWFEPEKKQWLGYLNHQISDSRKLVSRKWGSSLIHNTQGLLEKYSECIERQGEAWSDFPDIKEQDPDGLGAYFALSVAAAGWQSAALVLVNADLAQKIKDKHVLEYTTCSAPEPVGSLPHGSHSDSEEEDLPQEPSEQTKIKYRFELGDFPTSHLDAGRDIDPDDFDFSTWKYGFPDECFQAST</sequence>
<dbReference type="OrthoDB" id="61110at2759"/>
<dbReference type="GO" id="GO:0005085">
    <property type="term" value="F:guanyl-nucleotide exchange factor activity"/>
    <property type="evidence" value="ECO:0007669"/>
    <property type="project" value="TreeGrafter"/>
</dbReference>
<name>A0A2B7Y8T8_9EURO</name>
<proteinExistence type="predicted"/>
<dbReference type="Pfam" id="PF12937">
    <property type="entry name" value="F-box-like"/>
    <property type="match status" value="1"/>
</dbReference>
<dbReference type="CDD" id="cd09917">
    <property type="entry name" value="F-box_SF"/>
    <property type="match status" value="1"/>
</dbReference>
<dbReference type="Proteomes" id="UP000223968">
    <property type="component" value="Unassembled WGS sequence"/>
</dbReference>
<evidence type="ECO:0000256" key="1">
    <source>
        <dbReference type="SAM" id="MobiDB-lite"/>
    </source>
</evidence>